<dbReference type="KEGG" id="aae:aq_2045"/>
<reference evidence="12 13" key="1">
    <citation type="journal article" date="1998" name="Nature">
        <title>The complete genome of the hyperthermophilic bacterium Aquifex aeolicus.</title>
        <authorList>
            <person name="Deckert G."/>
            <person name="Warren P.V."/>
            <person name="Gaasterland T."/>
            <person name="Young W.G."/>
            <person name="Lenox A.L."/>
            <person name="Graham D.E."/>
            <person name="Overbeek R."/>
            <person name="Snead M.A."/>
            <person name="Keller M."/>
            <person name="Aujay M."/>
            <person name="Huber R."/>
            <person name="Feldman R.A."/>
            <person name="Short J.M."/>
            <person name="Olson G.J."/>
            <person name="Swanson R.V."/>
        </authorList>
    </citation>
    <scope>NUCLEOTIDE SEQUENCE [LARGE SCALE GENOMIC DNA]</scope>
    <source>
        <strain evidence="12 13">VF5</strain>
    </source>
</reference>
<dbReference type="Proteomes" id="UP000000798">
    <property type="component" value="Chromosome"/>
</dbReference>
<dbReference type="PANTHER" id="PTHR11136:SF0">
    <property type="entry name" value="DIHYDROFOLATE SYNTHETASE-RELATED"/>
    <property type="match status" value="1"/>
</dbReference>
<dbReference type="STRING" id="224324.aq_2045"/>
<comment type="catalytic activity">
    <reaction evidence="9">
        <text>(6S)-5,6,7,8-tetrahydrofolyl-(gamma-L-Glu)(n) + L-glutamate + ATP = (6S)-5,6,7,8-tetrahydrofolyl-(gamma-L-Glu)(n+1) + ADP + phosphate + H(+)</text>
        <dbReference type="Rhea" id="RHEA:10580"/>
        <dbReference type="Rhea" id="RHEA-COMP:14738"/>
        <dbReference type="Rhea" id="RHEA-COMP:14740"/>
        <dbReference type="ChEBI" id="CHEBI:15378"/>
        <dbReference type="ChEBI" id="CHEBI:29985"/>
        <dbReference type="ChEBI" id="CHEBI:30616"/>
        <dbReference type="ChEBI" id="CHEBI:43474"/>
        <dbReference type="ChEBI" id="CHEBI:141005"/>
        <dbReference type="ChEBI" id="CHEBI:456216"/>
        <dbReference type="EC" id="6.3.2.17"/>
    </reaction>
</comment>
<comment type="similarity">
    <text evidence="2 10">Belongs to the folylpolyglutamate synthase family.</text>
</comment>
<gene>
    <name evidence="12" type="primary">folC</name>
    <name evidence="12" type="ordered locus">aq_2045</name>
</gene>
<dbReference type="RefSeq" id="WP_010881338.1">
    <property type="nucleotide sequence ID" value="NC_000918.1"/>
</dbReference>
<dbReference type="GO" id="GO:0008841">
    <property type="term" value="F:dihydrofolate synthase activity"/>
    <property type="evidence" value="ECO:0000318"/>
    <property type="project" value="GO_Central"/>
</dbReference>
<dbReference type="PROSITE" id="PS01011">
    <property type="entry name" value="FOLYLPOLYGLU_SYNT_1"/>
    <property type="match status" value="1"/>
</dbReference>
<dbReference type="PIR" id="E70475">
    <property type="entry name" value="E70475"/>
</dbReference>
<evidence type="ECO:0000256" key="5">
    <source>
        <dbReference type="ARBA" id="ARBA00022723"/>
    </source>
</evidence>
<dbReference type="PATRIC" id="fig|224324.8.peg.1579"/>
<dbReference type="GO" id="GO:0005524">
    <property type="term" value="F:ATP binding"/>
    <property type="evidence" value="ECO:0007669"/>
    <property type="project" value="UniProtKB-KW"/>
</dbReference>
<feature type="domain" description="Mur ligase central" evidence="11">
    <location>
        <begin position="41"/>
        <end position="257"/>
    </location>
</feature>
<dbReference type="InterPro" id="IPR001645">
    <property type="entry name" value="Folylpolyglutamate_synth"/>
</dbReference>
<keyword evidence="13" id="KW-1185">Reference proteome</keyword>
<dbReference type="EC" id="6.3.2.17" evidence="3"/>
<dbReference type="Pfam" id="PF08245">
    <property type="entry name" value="Mur_ligase_M"/>
    <property type="match status" value="1"/>
</dbReference>
<evidence type="ECO:0000256" key="6">
    <source>
        <dbReference type="ARBA" id="ARBA00022741"/>
    </source>
</evidence>
<dbReference type="SUPFAM" id="SSF53623">
    <property type="entry name" value="MurD-like peptide ligases, catalytic domain"/>
    <property type="match status" value="1"/>
</dbReference>
<dbReference type="GO" id="GO:0004326">
    <property type="term" value="F:tetrahydrofolylpolyglutamate synthase activity"/>
    <property type="evidence" value="ECO:0000318"/>
    <property type="project" value="GO_Central"/>
</dbReference>
<evidence type="ECO:0000256" key="1">
    <source>
        <dbReference type="ARBA" id="ARBA00001946"/>
    </source>
</evidence>
<keyword evidence="4 10" id="KW-0436">Ligase</keyword>
<dbReference type="SUPFAM" id="SSF53244">
    <property type="entry name" value="MurD-like peptide ligases, peptide-binding domain"/>
    <property type="match status" value="1"/>
</dbReference>
<evidence type="ECO:0000313" key="13">
    <source>
        <dbReference type="Proteomes" id="UP000000798"/>
    </source>
</evidence>
<dbReference type="PIRSF" id="PIRSF001563">
    <property type="entry name" value="Folylpolyglu_synth"/>
    <property type="match status" value="1"/>
</dbReference>
<dbReference type="OrthoDB" id="9809356at2"/>
<dbReference type="FunCoup" id="O67833">
    <property type="interactions" value="487"/>
</dbReference>
<evidence type="ECO:0000256" key="4">
    <source>
        <dbReference type="ARBA" id="ARBA00022598"/>
    </source>
</evidence>
<dbReference type="eggNOG" id="COG0285">
    <property type="taxonomic scope" value="Bacteria"/>
</dbReference>
<dbReference type="InterPro" id="IPR013221">
    <property type="entry name" value="Mur_ligase_cen"/>
</dbReference>
<evidence type="ECO:0000259" key="11">
    <source>
        <dbReference type="Pfam" id="PF08245"/>
    </source>
</evidence>
<dbReference type="GO" id="GO:0009396">
    <property type="term" value="P:folic acid-containing compound biosynthetic process"/>
    <property type="evidence" value="ECO:0000318"/>
    <property type="project" value="GO_Central"/>
</dbReference>
<evidence type="ECO:0000256" key="2">
    <source>
        <dbReference type="ARBA" id="ARBA00008276"/>
    </source>
</evidence>
<proteinExistence type="inferred from homology"/>
<evidence type="ECO:0000256" key="9">
    <source>
        <dbReference type="ARBA" id="ARBA00047493"/>
    </source>
</evidence>
<accession>O67833</accession>
<evidence type="ECO:0000256" key="7">
    <source>
        <dbReference type="ARBA" id="ARBA00022840"/>
    </source>
</evidence>
<comment type="cofactor">
    <cofactor evidence="1">
        <name>Mg(2+)</name>
        <dbReference type="ChEBI" id="CHEBI:18420"/>
    </cofactor>
</comment>
<dbReference type="EnsemblBacteria" id="AAC07789">
    <property type="protein sequence ID" value="AAC07789"/>
    <property type="gene ID" value="aq_2045"/>
</dbReference>
<dbReference type="AlphaFoldDB" id="O67833"/>
<evidence type="ECO:0000256" key="3">
    <source>
        <dbReference type="ARBA" id="ARBA00013025"/>
    </source>
</evidence>
<evidence type="ECO:0000313" key="12">
    <source>
        <dbReference type="EMBL" id="AAC07789.1"/>
    </source>
</evidence>
<dbReference type="GO" id="GO:0005737">
    <property type="term" value="C:cytoplasm"/>
    <property type="evidence" value="ECO:0000318"/>
    <property type="project" value="GO_Central"/>
</dbReference>
<evidence type="ECO:0000256" key="10">
    <source>
        <dbReference type="PIRNR" id="PIRNR001563"/>
    </source>
</evidence>
<dbReference type="InterPro" id="IPR036565">
    <property type="entry name" value="Mur-like_cat_sf"/>
</dbReference>
<protein>
    <recommendedName>
        <fullName evidence="3">tetrahydrofolate synthase</fullName>
        <ecNumber evidence="3">6.3.2.17</ecNumber>
    </recommendedName>
</protein>
<organism evidence="12 13">
    <name type="scientific">Aquifex aeolicus (strain VF5)</name>
    <dbReference type="NCBI Taxonomy" id="224324"/>
    <lineage>
        <taxon>Bacteria</taxon>
        <taxon>Pseudomonadati</taxon>
        <taxon>Aquificota</taxon>
        <taxon>Aquificia</taxon>
        <taxon>Aquificales</taxon>
        <taxon>Aquificaceae</taxon>
        <taxon>Aquifex</taxon>
    </lineage>
</organism>
<dbReference type="Gene3D" id="3.90.190.20">
    <property type="entry name" value="Mur ligase, C-terminal domain"/>
    <property type="match status" value="1"/>
</dbReference>
<keyword evidence="5" id="KW-0479">Metal-binding</keyword>
<name>O67833_AQUAE</name>
<dbReference type="FunFam" id="3.40.1190.10:FF:000011">
    <property type="entry name" value="Folylpolyglutamate synthase/dihydrofolate synthase"/>
    <property type="match status" value="1"/>
</dbReference>
<keyword evidence="6 10" id="KW-0547">Nucleotide-binding</keyword>
<dbReference type="EMBL" id="AE000657">
    <property type="protein sequence ID" value="AAC07789.1"/>
    <property type="molecule type" value="Genomic_DNA"/>
</dbReference>
<dbReference type="InParanoid" id="O67833"/>
<dbReference type="GO" id="GO:0046872">
    <property type="term" value="F:metal ion binding"/>
    <property type="evidence" value="ECO:0007669"/>
    <property type="project" value="UniProtKB-KW"/>
</dbReference>
<dbReference type="NCBIfam" id="TIGR01499">
    <property type="entry name" value="folC"/>
    <property type="match status" value="1"/>
</dbReference>
<dbReference type="InterPro" id="IPR018109">
    <property type="entry name" value="Folylpolyglutamate_synth_CS"/>
</dbReference>
<dbReference type="InterPro" id="IPR036615">
    <property type="entry name" value="Mur_ligase_C_dom_sf"/>
</dbReference>
<keyword evidence="8" id="KW-0460">Magnesium</keyword>
<dbReference type="PANTHER" id="PTHR11136">
    <property type="entry name" value="FOLYLPOLYGLUTAMATE SYNTHASE-RELATED"/>
    <property type="match status" value="1"/>
</dbReference>
<keyword evidence="7 10" id="KW-0067">ATP-binding</keyword>
<evidence type="ECO:0000256" key="8">
    <source>
        <dbReference type="ARBA" id="ARBA00022842"/>
    </source>
</evidence>
<sequence length="410" mass="47318">MGILWELYKEKDFDVKPTLERIKKACEYIGNPQKNYPSILVGGTNGKGSTCAFTERILREHGFKTGWFVSPHLISENERWRINGKPIQEEVLKDYVKDLKKVFEKFSLTYFEAATLIAVKYFEDQGINVAVFEVGMGGRWDATKVSEAGVRGITNVERDHTRWLGDTVEKIAEEKLGLYEEGKPLILGSARYPLYTRALELGLKNLKVAGIDYEYWGKVERERTVLEKYESENFSLEGAQLSLWGKWQIDNASLAITLSSEFTKLSPEKVNQALKNTVWEGRMEVLREKPLLMVDASHNPYSVVKVVKTVKKHFPEVKVAYSSLKGKEWELTLTLLRNLTEEIYLLPIDYYRAEDVKNLEKFAKEMGFKTKVFTIEELLNLEEDMLIIGSIYLIGEVKKYSQKIKQEFIF</sequence>
<dbReference type="Gene3D" id="3.40.1190.10">
    <property type="entry name" value="Mur-like, catalytic domain"/>
    <property type="match status" value="1"/>
</dbReference>
<dbReference type="HOGENOM" id="CLU_015869_1_1_0"/>